<dbReference type="AlphaFoldDB" id="A0A1H3IAX9"/>
<feature type="transmembrane region" description="Helical" evidence="1">
    <location>
        <begin position="94"/>
        <end position="119"/>
    </location>
</feature>
<gene>
    <name evidence="2" type="ORF">SAMN05421736_101771</name>
</gene>
<evidence type="ECO:0008006" key="4">
    <source>
        <dbReference type="Google" id="ProtNLM"/>
    </source>
</evidence>
<accession>A0A1H3IAX9</accession>
<keyword evidence="1" id="KW-0812">Transmembrane</keyword>
<feature type="transmembrane region" description="Helical" evidence="1">
    <location>
        <begin position="5"/>
        <end position="23"/>
    </location>
</feature>
<protein>
    <recommendedName>
        <fullName evidence="4">DUF5673 domain-containing protein</fullName>
    </recommendedName>
</protein>
<keyword evidence="1" id="KW-1133">Transmembrane helix</keyword>
<name>A0A1H3IAX9_9BACI</name>
<keyword evidence="3" id="KW-1185">Reference proteome</keyword>
<dbReference type="OrthoDB" id="2901231at2"/>
<feature type="transmembrane region" description="Helical" evidence="1">
    <location>
        <begin position="69"/>
        <end position="88"/>
    </location>
</feature>
<dbReference type="EMBL" id="FNPI01000001">
    <property type="protein sequence ID" value="SDY24896.1"/>
    <property type="molecule type" value="Genomic_DNA"/>
</dbReference>
<keyword evidence="1" id="KW-0472">Membrane</keyword>
<evidence type="ECO:0000313" key="3">
    <source>
        <dbReference type="Proteomes" id="UP000198935"/>
    </source>
</evidence>
<evidence type="ECO:0000256" key="1">
    <source>
        <dbReference type="SAM" id="Phobius"/>
    </source>
</evidence>
<proteinExistence type="predicted"/>
<reference evidence="3" key="1">
    <citation type="submission" date="2016-10" db="EMBL/GenBank/DDBJ databases">
        <authorList>
            <person name="Varghese N."/>
            <person name="Submissions S."/>
        </authorList>
    </citation>
    <scope>NUCLEOTIDE SEQUENCE [LARGE SCALE GENOMIC DNA]</scope>
    <source>
        <strain evidence="3">SP</strain>
    </source>
</reference>
<dbReference type="Proteomes" id="UP000198935">
    <property type="component" value="Unassembled WGS sequence"/>
</dbReference>
<evidence type="ECO:0000313" key="2">
    <source>
        <dbReference type="EMBL" id="SDY24896.1"/>
    </source>
</evidence>
<sequence>MLEHIIVICVVLTFLSWMWINYIRSKKMIREAKEAVFPTNAGVSPEMQTINGKVEVLSFQSKSWKTKRLLYFIASIFILITIGITTLFEGDLSWTNLSILILIPLVIRNSLTLASFVVLQSGVYIDECFYDWDDLYSYQVSPLKIGSEAYGMFDNSAQYTEIKFFLDNKNKKSFSVYVRVQTEVDKIRQLCREFKVIEVDEK</sequence>
<organism evidence="2 3">
    <name type="scientific">Evansella caseinilytica</name>
    <dbReference type="NCBI Taxonomy" id="1503961"/>
    <lineage>
        <taxon>Bacteria</taxon>
        <taxon>Bacillati</taxon>
        <taxon>Bacillota</taxon>
        <taxon>Bacilli</taxon>
        <taxon>Bacillales</taxon>
        <taxon>Bacillaceae</taxon>
        <taxon>Evansella</taxon>
    </lineage>
</organism>